<reference evidence="11" key="1">
    <citation type="journal article" date="2021" name="G3 (Bethesda)">
        <title>Genomic diversity, chromosomal rearrangements, and interspecies hybridization in the ogataea polymorpha species complex.</title>
        <authorList>
            <person name="Hanson S.J."/>
            <person name="Cinneide E.O."/>
            <person name="Salzberg L.I."/>
            <person name="Wolfe K.H."/>
            <person name="McGowan J."/>
            <person name="Fitzpatrick D.A."/>
            <person name="Matlin K."/>
        </authorList>
    </citation>
    <scope>NUCLEOTIDE SEQUENCE</scope>
    <source>
        <strain evidence="11">83-405-1</strain>
    </source>
</reference>
<comment type="caution">
    <text evidence="11">The sequence shown here is derived from an EMBL/GenBank/DDBJ whole genome shotgun (WGS) entry which is preliminary data.</text>
</comment>
<accession>A0AAN6D5Q1</accession>
<dbReference type="GO" id="GO:0005768">
    <property type="term" value="C:endosome"/>
    <property type="evidence" value="ECO:0007669"/>
    <property type="project" value="UniProtKB-SubCell"/>
</dbReference>
<organism evidence="11 12">
    <name type="scientific">Ogataea haglerorum</name>
    <dbReference type="NCBI Taxonomy" id="1937702"/>
    <lineage>
        <taxon>Eukaryota</taxon>
        <taxon>Fungi</taxon>
        <taxon>Dikarya</taxon>
        <taxon>Ascomycota</taxon>
        <taxon>Saccharomycotina</taxon>
        <taxon>Pichiomycetes</taxon>
        <taxon>Pichiales</taxon>
        <taxon>Pichiaceae</taxon>
        <taxon>Ogataea</taxon>
    </lineage>
</organism>
<comment type="similarity">
    <text evidence="3">Belongs to the KXD1 family.</text>
</comment>
<dbReference type="PANTHER" id="PTHR37787">
    <property type="entry name" value="BIOGENESIS OF LYSOSOME-RELATED ORGANELLES COMPLEX 1 SUBUNIT KXD1"/>
    <property type="match status" value="1"/>
</dbReference>
<proteinExistence type="inferred from homology"/>
<evidence type="ECO:0000256" key="1">
    <source>
        <dbReference type="ARBA" id="ARBA00002069"/>
    </source>
</evidence>
<name>A0AAN6D5Q1_9ASCO</name>
<dbReference type="GO" id="GO:0032880">
    <property type="term" value="P:regulation of protein localization"/>
    <property type="evidence" value="ECO:0007669"/>
    <property type="project" value="TreeGrafter"/>
</dbReference>
<feature type="coiled-coil region" evidence="8">
    <location>
        <begin position="70"/>
        <end position="97"/>
    </location>
</feature>
<dbReference type="Pfam" id="PF10241">
    <property type="entry name" value="KxDL"/>
    <property type="match status" value="1"/>
</dbReference>
<dbReference type="InterPro" id="IPR019371">
    <property type="entry name" value="KxDL_dom"/>
</dbReference>
<evidence type="ECO:0000256" key="3">
    <source>
        <dbReference type="ARBA" id="ARBA00005913"/>
    </source>
</evidence>
<evidence type="ECO:0000313" key="11">
    <source>
        <dbReference type="EMBL" id="KAG7727631.1"/>
    </source>
</evidence>
<evidence type="ECO:0000259" key="10">
    <source>
        <dbReference type="Pfam" id="PF10241"/>
    </source>
</evidence>
<comment type="subcellular location">
    <subcellularLocation>
        <location evidence="2">Endosome</location>
    </subcellularLocation>
</comment>
<dbReference type="EMBL" id="JAHLUH010000006">
    <property type="protein sequence ID" value="KAG7727631.1"/>
    <property type="molecule type" value="Genomic_DNA"/>
</dbReference>
<keyword evidence="5" id="KW-0813">Transport</keyword>
<dbReference type="PANTHER" id="PTHR37787:SF1">
    <property type="entry name" value="BIOGENESIS OF LYSOSOME-RELATED ORGANELLES COMPLEX 1 SUBUNIT KXD1"/>
    <property type="match status" value="1"/>
</dbReference>
<dbReference type="Proteomes" id="UP000738402">
    <property type="component" value="Unassembled WGS sequence"/>
</dbReference>
<sequence length="148" mass="16972">MVLDANSFEVDSDSQSYTNTTTEETPAEERSTFSAVDYLIGSLNSSLDSVQLDRSLMMQSQVSGTINNTMQDLLRTMNEVSEKLENHIKRYEQLRTQIIPELSANLAKNTKLCNKLTKKMKDTYPVEYSKSRDKVLNRVTEEEEDLYI</sequence>
<dbReference type="GO" id="GO:0007032">
    <property type="term" value="P:endosome organization"/>
    <property type="evidence" value="ECO:0007669"/>
    <property type="project" value="TreeGrafter"/>
</dbReference>
<keyword evidence="8" id="KW-0175">Coiled coil</keyword>
<evidence type="ECO:0000313" key="12">
    <source>
        <dbReference type="Proteomes" id="UP000738402"/>
    </source>
</evidence>
<feature type="region of interest" description="Disordered" evidence="9">
    <location>
        <begin position="1"/>
        <end position="29"/>
    </location>
</feature>
<feature type="domain" description="KxDL" evidence="10">
    <location>
        <begin position="42"/>
        <end position="128"/>
    </location>
</feature>
<evidence type="ECO:0000256" key="6">
    <source>
        <dbReference type="ARBA" id="ARBA00022753"/>
    </source>
</evidence>
<evidence type="ECO:0000256" key="4">
    <source>
        <dbReference type="ARBA" id="ARBA00016207"/>
    </source>
</evidence>
<evidence type="ECO:0000256" key="5">
    <source>
        <dbReference type="ARBA" id="ARBA00022448"/>
    </source>
</evidence>
<gene>
    <name evidence="11" type="ORF">KL933_002565</name>
</gene>
<dbReference type="InterPro" id="IPR051390">
    <property type="entry name" value="BLOC-1_subunit_KXD1"/>
</dbReference>
<dbReference type="AlphaFoldDB" id="A0AAN6D5Q1"/>
<evidence type="ECO:0000256" key="2">
    <source>
        <dbReference type="ARBA" id="ARBA00004177"/>
    </source>
</evidence>
<protein>
    <recommendedName>
        <fullName evidence="4">Biogenesis of lysosome-related organelles complex 1 subunit KXD1</fullName>
    </recommendedName>
    <alternativeName>
        <fullName evidence="7">KxDL homolog</fullName>
    </alternativeName>
</protein>
<keyword evidence="6" id="KW-0967">Endosome</keyword>
<evidence type="ECO:0000256" key="7">
    <source>
        <dbReference type="ARBA" id="ARBA00029808"/>
    </source>
</evidence>
<evidence type="ECO:0000256" key="8">
    <source>
        <dbReference type="SAM" id="Coils"/>
    </source>
</evidence>
<evidence type="ECO:0000256" key="9">
    <source>
        <dbReference type="SAM" id="MobiDB-lite"/>
    </source>
</evidence>
<comment type="function">
    <text evidence="1">Component of the biogenesis of lysosome-related organelles complex-1 (BLOC-1) involved in endosomal cargo sorting.</text>
</comment>
<dbReference type="GO" id="GO:0031083">
    <property type="term" value="C:BLOC-1 complex"/>
    <property type="evidence" value="ECO:0007669"/>
    <property type="project" value="TreeGrafter"/>
</dbReference>